<name>A0A090N5I6_9HYPO</name>
<dbReference type="PANTHER" id="PTHR46082:SF11">
    <property type="entry name" value="AAA+ ATPASE DOMAIN-CONTAINING PROTEIN-RELATED"/>
    <property type="match status" value="1"/>
</dbReference>
<dbReference type="InterPro" id="IPR053137">
    <property type="entry name" value="NLR-like"/>
</dbReference>
<evidence type="ECO:0000313" key="4">
    <source>
        <dbReference type="EMBL" id="CEG04596.1"/>
    </source>
</evidence>
<dbReference type="InterPro" id="IPR025676">
    <property type="entry name" value="Clr5_dom"/>
</dbReference>
<feature type="region of interest" description="Disordered" evidence="1">
    <location>
        <begin position="619"/>
        <end position="645"/>
    </location>
</feature>
<evidence type="ECO:0000259" key="2">
    <source>
        <dbReference type="Pfam" id="PF14420"/>
    </source>
</evidence>
<feature type="compositionally biased region" description="Basic and acidic residues" evidence="1">
    <location>
        <begin position="619"/>
        <end position="630"/>
    </location>
</feature>
<dbReference type="Pfam" id="PF13374">
    <property type="entry name" value="TPR_10"/>
    <property type="match status" value="1"/>
</dbReference>
<dbReference type="Gene3D" id="1.25.40.10">
    <property type="entry name" value="Tetratricopeptide repeat domain"/>
    <property type="match status" value="2"/>
</dbReference>
<comment type="caution">
    <text evidence="4">The sequence shown here is derived from an EMBL/GenBank/DDBJ whole genome shotgun (WGS) entry which is preliminary data.</text>
</comment>
<dbReference type="InterPro" id="IPR041617">
    <property type="entry name" value="TPR_MalT"/>
</dbReference>
<feature type="domain" description="MalT-like TPR region" evidence="3">
    <location>
        <begin position="437"/>
        <end position="627"/>
    </location>
</feature>
<protein>
    <submittedName>
        <fullName evidence="4">WGS project CBMI000000000 data, contig CS3069_c001621</fullName>
    </submittedName>
</protein>
<dbReference type="SUPFAM" id="SSF48452">
    <property type="entry name" value="TPR-like"/>
    <property type="match status" value="2"/>
</dbReference>
<dbReference type="InterPro" id="IPR011990">
    <property type="entry name" value="TPR-like_helical_dom_sf"/>
</dbReference>
<sequence>MNDWDMFPGLLEQSLTGQQPQAYPFGYPLPREFQPRNEAASQDIMSAQWPVKQPALLHPLGFSQESVAPVPQDTQIASVADAELTATAMSPPPKRRKKKAPTLRAKDWEPYKARILELHDAQKLPLAKVKEMIEEEFGFRAELRQYRTRITQWGKDKNIKPAEMTAIVRKRQQRRLVEVDKGEQIFSVRGRNVEPHKIDRWMVRQKVSQTSLYAPSPVASTPSAIICRTISERGSEALTPAYSTRSLNFSPKSTRSTTASPMTSFPIAFTAGLGYPQNGAFMIQSDVYAYQPVPTIPLVRQSPPSDVVPLDQPPCRYKQAQEEAVKGALSITESLFGAYHSQTLELRVDLAGILFEQGRYKHAEEIARKTVEDCENNEDTLIIKSNALHLLSVVLGQQGSRHQSQKLQEWLFEWGKVNLGEEHPFVLRVMIDLSWGYVDDGNFKKGEELGAQALKISKEMLGESARETMNATNVLVYAYTIQGRLDEAESLGLQLLTKAVAVLGSRHIFTITYMSKLVLVYYRQGRLNEAEKQLRQALEALVQSLGENHPQTIYHRCDLVVVYRSQGRLEEAQELAEQALTAAQRVLGEQDPQTIGHMALLVEMYKDQGQIAKAQELEQQRQELERRELENQEEDVGSDFSFMPC</sequence>
<reference evidence="4" key="1">
    <citation type="submission" date="2013-05" db="EMBL/GenBank/DDBJ databases">
        <title>Draft genome sequences of six wheat associated Fusarium spp. isolates.</title>
        <authorList>
            <person name="Moolhuijzen P.M."/>
            <person name="Manners J.M."/>
            <person name="Wilcox S."/>
            <person name="Bellgard M.I."/>
            <person name="Gardiner D.M."/>
        </authorList>
    </citation>
    <scope>NUCLEOTIDE SEQUENCE</scope>
    <source>
        <strain evidence="4">CS3069</strain>
    </source>
</reference>
<accession>A0A090N5I6</accession>
<feature type="domain" description="Clr5" evidence="2">
    <location>
        <begin position="105"/>
        <end position="157"/>
    </location>
</feature>
<feature type="region of interest" description="Disordered" evidence="1">
    <location>
        <begin position="84"/>
        <end position="103"/>
    </location>
</feature>
<organism evidence="4">
    <name type="scientific">Fusarium clavum</name>
    <dbReference type="NCBI Taxonomy" id="2594811"/>
    <lineage>
        <taxon>Eukaryota</taxon>
        <taxon>Fungi</taxon>
        <taxon>Dikarya</taxon>
        <taxon>Ascomycota</taxon>
        <taxon>Pezizomycotina</taxon>
        <taxon>Sordariomycetes</taxon>
        <taxon>Hypocreomycetidae</taxon>
        <taxon>Hypocreales</taxon>
        <taxon>Nectriaceae</taxon>
        <taxon>Fusarium</taxon>
        <taxon>Fusarium incarnatum-equiseti species complex</taxon>
    </lineage>
</organism>
<dbReference type="PANTHER" id="PTHR46082">
    <property type="entry name" value="ATP/GTP-BINDING PROTEIN-RELATED"/>
    <property type="match status" value="1"/>
</dbReference>
<dbReference type="AlphaFoldDB" id="A0A090N5I6"/>
<dbReference type="EMBL" id="CBMI010001619">
    <property type="protein sequence ID" value="CEG04596.1"/>
    <property type="molecule type" value="Genomic_DNA"/>
</dbReference>
<gene>
    <name evidence="4" type="ORF">BN850_0064320</name>
</gene>
<evidence type="ECO:0000259" key="3">
    <source>
        <dbReference type="Pfam" id="PF17874"/>
    </source>
</evidence>
<dbReference type="Pfam" id="PF14420">
    <property type="entry name" value="Clr5"/>
    <property type="match status" value="1"/>
</dbReference>
<dbReference type="Pfam" id="PF17874">
    <property type="entry name" value="TPR_MalT"/>
    <property type="match status" value="1"/>
</dbReference>
<proteinExistence type="predicted"/>
<evidence type="ECO:0000256" key="1">
    <source>
        <dbReference type="SAM" id="MobiDB-lite"/>
    </source>
</evidence>